<accession>A0A4U5M9F1</accession>
<evidence type="ECO:0000313" key="3">
    <source>
        <dbReference type="Proteomes" id="UP000298663"/>
    </source>
</evidence>
<keyword evidence="1" id="KW-1133">Transmembrane helix</keyword>
<keyword evidence="3" id="KW-1185">Reference proteome</keyword>
<proteinExistence type="predicted"/>
<comment type="caution">
    <text evidence="2">The sequence shown here is derived from an EMBL/GenBank/DDBJ whole genome shotgun (WGS) entry which is preliminary data.</text>
</comment>
<evidence type="ECO:0000313" key="2">
    <source>
        <dbReference type="EMBL" id="TKR65522.1"/>
    </source>
</evidence>
<dbReference type="AlphaFoldDB" id="A0A4U5M9F1"/>
<keyword evidence="1" id="KW-0472">Membrane</keyword>
<keyword evidence="1" id="KW-0812">Transmembrane</keyword>
<organism evidence="2 3">
    <name type="scientific">Steinernema carpocapsae</name>
    <name type="common">Entomopathogenic nematode</name>
    <dbReference type="NCBI Taxonomy" id="34508"/>
    <lineage>
        <taxon>Eukaryota</taxon>
        <taxon>Metazoa</taxon>
        <taxon>Ecdysozoa</taxon>
        <taxon>Nematoda</taxon>
        <taxon>Chromadorea</taxon>
        <taxon>Rhabditida</taxon>
        <taxon>Tylenchina</taxon>
        <taxon>Panagrolaimomorpha</taxon>
        <taxon>Strongyloidoidea</taxon>
        <taxon>Steinernematidae</taxon>
        <taxon>Steinernema</taxon>
    </lineage>
</organism>
<reference evidence="2 3" key="1">
    <citation type="journal article" date="2015" name="Genome Biol.">
        <title>Comparative genomics of Steinernema reveals deeply conserved gene regulatory networks.</title>
        <authorList>
            <person name="Dillman A.R."/>
            <person name="Macchietto M."/>
            <person name="Porter C.F."/>
            <person name="Rogers A."/>
            <person name="Williams B."/>
            <person name="Antoshechkin I."/>
            <person name="Lee M.M."/>
            <person name="Goodwin Z."/>
            <person name="Lu X."/>
            <person name="Lewis E.E."/>
            <person name="Goodrich-Blair H."/>
            <person name="Stock S.P."/>
            <person name="Adams B.J."/>
            <person name="Sternberg P.W."/>
            <person name="Mortazavi A."/>
        </authorList>
    </citation>
    <scope>NUCLEOTIDE SEQUENCE [LARGE SCALE GENOMIC DNA]</scope>
    <source>
        <strain evidence="2 3">ALL</strain>
    </source>
</reference>
<feature type="transmembrane region" description="Helical" evidence="1">
    <location>
        <begin position="20"/>
        <end position="39"/>
    </location>
</feature>
<reference evidence="2 3" key="2">
    <citation type="journal article" date="2019" name="G3 (Bethesda)">
        <title>Hybrid Assembly of the Genome of the Entomopathogenic Nematode Steinernema carpocapsae Identifies the X-Chromosome.</title>
        <authorList>
            <person name="Serra L."/>
            <person name="Macchietto M."/>
            <person name="Macias-Munoz A."/>
            <person name="McGill C.J."/>
            <person name="Rodriguez I.M."/>
            <person name="Rodriguez B."/>
            <person name="Murad R."/>
            <person name="Mortazavi A."/>
        </authorList>
    </citation>
    <scope>NUCLEOTIDE SEQUENCE [LARGE SCALE GENOMIC DNA]</scope>
    <source>
        <strain evidence="2 3">ALL</strain>
    </source>
</reference>
<sequence>MEVTGSIPAKVEDFFTKGFSFLMLKMVYFVKILLFMIFFDDLTISTISTGFETATSGSLIMETDLKRRGPSFDCRLGH</sequence>
<protein>
    <submittedName>
        <fullName evidence="2">Uncharacterized protein</fullName>
    </submittedName>
</protein>
<gene>
    <name evidence="2" type="ORF">L596_025913</name>
</gene>
<name>A0A4U5M9F1_STECR</name>
<dbReference type="EMBL" id="AZBU02000009">
    <property type="protein sequence ID" value="TKR65522.1"/>
    <property type="molecule type" value="Genomic_DNA"/>
</dbReference>
<evidence type="ECO:0000256" key="1">
    <source>
        <dbReference type="SAM" id="Phobius"/>
    </source>
</evidence>
<dbReference type="Proteomes" id="UP000298663">
    <property type="component" value="Unassembled WGS sequence"/>
</dbReference>